<gene>
    <name evidence="2" type="ORF">M0812_25174</name>
</gene>
<feature type="compositionally biased region" description="Basic and acidic residues" evidence="1">
    <location>
        <begin position="169"/>
        <end position="187"/>
    </location>
</feature>
<dbReference type="Proteomes" id="UP001146793">
    <property type="component" value="Unassembled WGS sequence"/>
</dbReference>
<feature type="region of interest" description="Disordered" evidence="1">
    <location>
        <begin position="332"/>
        <end position="395"/>
    </location>
</feature>
<evidence type="ECO:0008006" key="4">
    <source>
        <dbReference type="Google" id="ProtNLM"/>
    </source>
</evidence>
<reference evidence="2" key="1">
    <citation type="submission" date="2022-08" db="EMBL/GenBank/DDBJ databases">
        <title>Novel sulphate-reducing endosymbionts in the free-living metamonad Anaeramoeba.</title>
        <authorList>
            <person name="Jerlstrom-Hultqvist J."/>
            <person name="Cepicka I."/>
            <person name="Gallot-Lavallee L."/>
            <person name="Salas-Leiva D."/>
            <person name="Curtis B.A."/>
            <person name="Zahonova K."/>
            <person name="Pipaliya S."/>
            <person name="Dacks J."/>
            <person name="Roger A.J."/>
        </authorList>
    </citation>
    <scope>NUCLEOTIDE SEQUENCE</scope>
    <source>
        <strain evidence="2">Busselton2</strain>
    </source>
</reference>
<dbReference type="EMBL" id="JANTQA010000057">
    <property type="protein sequence ID" value="KAJ3429813.1"/>
    <property type="molecule type" value="Genomic_DNA"/>
</dbReference>
<feature type="compositionally biased region" description="Basic and acidic residues" evidence="1">
    <location>
        <begin position="375"/>
        <end position="384"/>
    </location>
</feature>
<accession>A0AAV7YQ65</accession>
<sequence>MGVPYSSYKKKETIRKKKKIRDFYKLIDHANFGVCLLNEKKEISMYNPFMRKLCSLSQDEIKSNTGNSPVKNNKPGGKGILNLYQPQYNQSALTLLKATFEEIDQNNTAELIVLHKNTKNPKNLFFAKTYVRKIQIGKQIFTMTSCFPLKEKPLIDPFNFKQDQTIKQIEPKKPKEKNTKNKQKENKNQILKKPNSRNFNRPIYYDSQLNFNSKNNSEPSIVELESDSDHKEYDIKNYKLLNNYNDKTEDKVFAYNSCVEPMTDLENEPKEDYFFKNQNQKQTQSFLSDVFIMNNSISLNYKHSNSSSVKNSKSILNALNFETNDFKGGIVKKVKNTTNKKKPKTKKKSNFKKNKTDNKRNKRKNRNNNKNRNNRKTDNNNEKKSKNKKSKNKIQINITNIHKNTTINNTNTINNFINKKNTNFDKNTEINNMTKNINKTPNRVKNNTIKTNQIDKVIIKNTIYQFIIEDDQKLETKLENILPSSEEIDNIFKEYEL</sequence>
<evidence type="ECO:0000256" key="1">
    <source>
        <dbReference type="SAM" id="MobiDB-lite"/>
    </source>
</evidence>
<comment type="caution">
    <text evidence="2">The sequence shown here is derived from an EMBL/GenBank/DDBJ whole genome shotgun (WGS) entry which is preliminary data.</text>
</comment>
<evidence type="ECO:0000313" key="3">
    <source>
        <dbReference type="Proteomes" id="UP001146793"/>
    </source>
</evidence>
<feature type="region of interest" description="Disordered" evidence="1">
    <location>
        <begin position="169"/>
        <end position="200"/>
    </location>
</feature>
<name>A0AAV7YQ65_9EUKA</name>
<dbReference type="AlphaFoldDB" id="A0AAV7YQ65"/>
<protein>
    <recommendedName>
        <fullName evidence="4">PAS domain-containing protein</fullName>
    </recommendedName>
</protein>
<feature type="compositionally biased region" description="Basic residues" evidence="1">
    <location>
        <begin position="360"/>
        <end position="374"/>
    </location>
</feature>
<evidence type="ECO:0000313" key="2">
    <source>
        <dbReference type="EMBL" id="KAJ3429813.1"/>
    </source>
</evidence>
<organism evidence="2 3">
    <name type="scientific">Anaeramoeba flamelloides</name>
    <dbReference type="NCBI Taxonomy" id="1746091"/>
    <lineage>
        <taxon>Eukaryota</taxon>
        <taxon>Metamonada</taxon>
        <taxon>Anaeramoebidae</taxon>
        <taxon>Anaeramoeba</taxon>
    </lineage>
</organism>
<feature type="compositionally biased region" description="Basic residues" evidence="1">
    <location>
        <begin position="332"/>
        <end position="353"/>
    </location>
</feature>
<proteinExistence type="predicted"/>